<dbReference type="InterPro" id="IPR058208">
    <property type="entry name" value="PACE"/>
</dbReference>
<feature type="transmembrane region" description="Helical" evidence="1">
    <location>
        <begin position="12"/>
        <end position="34"/>
    </location>
</feature>
<feature type="transmembrane region" description="Helical" evidence="1">
    <location>
        <begin position="108"/>
        <end position="130"/>
    </location>
</feature>
<accession>A0ABW7D2U3</accession>
<sequence length="150" mass="16991">MKAEKTLWDRVVHAVLFEGIALCLCAPVMSYVLGRSLFDTGALTIALATCAMLWNMLYNAMFERVEKKFGFKRTVPVRIGHAVGFEGGLVLVVVLLAAWWLSISYWEAFLLEMGLIAFFLPYTYVYNLVYDKVRERLVRRAQAGRVSEAG</sequence>
<keyword evidence="1" id="KW-1133">Transmembrane helix</keyword>
<feature type="domain" description="Chlorhexidine efflux transporter" evidence="2">
    <location>
        <begin position="73"/>
        <end position="136"/>
    </location>
</feature>
<evidence type="ECO:0000256" key="1">
    <source>
        <dbReference type="SAM" id="Phobius"/>
    </source>
</evidence>
<gene>
    <name evidence="3" type="ORF">ACEU0G_001854</name>
</gene>
<proteinExistence type="predicted"/>
<dbReference type="InterPro" id="IPR007896">
    <property type="entry name" value="BTP_bacteria"/>
</dbReference>
<dbReference type="NCBIfam" id="NF033665">
    <property type="entry name" value="PACE_efflu_PCE"/>
    <property type="match status" value="1"/>
</dbReference>
<protein>
    <submittedName>
        <fullName evidence="3">Multidrug/biocide efflux PACE transporter</fullName>
    </submittedName>
</protein>
<comment type="caution">
    <text evidence="3">The sequence shown here is derived from an EMBL/GenBank/DDBJ whole genome shotgun (WGS) entry which is preliminary data.</text>
</comment>
<feature type="transmembrane region" description="Helical" evidence="1">
    <location>
        <begin position="79"/>
        <end position="102"/>
    </location>
</feature>
<feature type="domain" description="Chlorhexidine efflux transporter" evidence="2">
    <location>
        <begin position="5"/>
        <end position="67"/>
    </location>
</feature>
<name>A0ABW7D2U3_9GAMM</name>
<dbReference type="Proteomes" id="UP001605261">
    <property type="component" value="Unassembled WGS sequence"/>
</dbReference>
<organism evidence="3 4">
    <name type="scientific">Stenotrophomonas nematodicola</name>
    <dbReference type="NCBI Taxonomy" id="2656746"/>
    <lineage>
        <taxon>Bacteria</taxon>
        <taxon>Pseudomonadati</taxon>
        <taxon>Pseudomonadota</taxon>
        <taxon>Gammaproteobacteria</taxon>
        <taxon>Lysobacterales</taxon>
        <taxon>Lysobacteraceae</taxon>
        <taxon>Stenotrophomonas</taxon>
    </lineage>
</organism>
<keyword evidence="1" id="KW-0812">Transmembrane</keyword>
<keyword evidence="1" id="KW-0472">Membrane</keyword>
<evidence type="ECO:0000313" key="3">
    <source>
        <dbReference type="EMBL" id="MFG6111517.1"/>
    </source>
</evidence>
<dbReference type="EMBL" id="JBHGCJ010000022">
    <property type="protein sequence ID" value="MFG6111517.1"/>
    <property type="molecule type" value="Genomic_DNA"/>
</dbReference>
<reference evidence="3 4" key="1">
    <citation type="submission" date="2024-09" db="EMBL/GenBank/DDBJ databases">
        <authorList>
            <consortium name="All-Russian atlas of soil microorganisms"/>
            <consortium name="as a basis for the search for new antimicrobial producers and enzymes with unique properties"/>
            <person name="Sokolova E.A."/>
            <person name="Voronina E.N."/>
        </authorList>
    </citation>
    <scope>NUCLEOTIDE SEQUENCE [LARGE SCALE GENOMIC DNA]</scope>
    <source>
        <strain evidence="3 4">AF-22b-331.1</strain>
    </source>
</reference>
<evidence type="ECO:0000259" key="2">
    <source>
        <dbReference type="Pfam" id="PF05232"/>
    </source>
</evidence>
<evidence type="ECO:0000313" key="4">
    <source>
        <dbReference type="Proteomes" id="UP001605261"/>
    </source>
</evidence>
<keyword evidence="4" id="KW-1185">Reference proteome</keyword>
<dbReference type="RefSeq" id="WP_394164751.1">
    <property type="nucleotide sequence ID" value="NZ_JBHGCJ010000022.1"/>
</dbReference>
<dbReference type="NCBIfam" id="NF033664">
    <property type="entry name" value="PACE_transport"/>
    <property type="match status" value="1"/>
</dbReference>
<feature type="transmembrane region" description="Helical" evidence="1">
    <location>
        <begin position="40"/>
        <end position="58"/>
    </location>
</feature>
<dbReference type="Pfam" id="PF05232">
    <property type="entry name" value="BTP"/>
    <property type="match status" value="2"/>
</dbReference>